<name>A0A844A8X3_RHIFR</name>
<organism evidence="1 2">
    <name type="scientific">Rhizobium fredii</name>
    <name type="common">Sinorhizobium fredii</name>
    <dbReference type="NCBI Taxonomy" id="380"/>
    <lineage>
        <taxon>Bacteria</taxon>
        <taxon>Pseudomonadati</taxon>
        <taxon>Pseudomonadota</taxon>
        <taxon>Alphaproteobacteria</taxon>
        <taxon>Hyphomicrobiales</taxon>
        <taxon>Rhizobiaceae</taxon>
        <taxon>Sinorhizobium/Ensifer group</taxon>
        <taxon>Sinorhizobium</taxon>
    </lineage>
</organism>
<protein>
    <submittedName>
        <fullName evidence="1">Uncharacterized protein</fullName>
    </submittedName>
</protein>
<dbReference type="GeneID" id="48977812"/>
<dbReference type="RefSeq" id="WP_153451522.1">
    <property type="nucleotide sequence ID" value="NZ_BJNI01000004.1"/>
</dbReference>
<dbReference type="Proteomes" id="UP000466694">
    <property type="component" value="Unassembled WGS sequence"/>
</dbReference>
<comment type="caution">
    <text evidence="1">The sequence shown here is derived from an EMBL/GenBank/DDBJ whole genome shotgun (WGS) entry which is preliminary data.</text>
</comment>
<dbReference type="EMBL" id="WISZ01000098">
    <property type="protein sequence ID" value="MQX08987.1"/>
    <property type="molecule type" value="Genomic_DNA"/>
</dbReference>
<dbReference type="AlphaFoldDB" id="A0A844A8X3"/>
<evidence type="ECO:0000313" key="1">
    <source>
        <dbReference type="EMBL" id="MQX08987.1"/>
    </source>
</evidence>
<evidence type="ECO:0000313" key="2">
    <source>
        <dbReference type="Proteomes" id="UP000466694"/>
    </source>
</evidence>
<gene>
    <name evidence="1" type="ORF">GHK48_11985</name>
</gene>
<reference evidence="1 2" key="1">
    <citation type="journal article" date="2013" name="Genome Biol.">
        <title>Comparative genomics of the core and accessory genomes of 48 Sinorhizobium strains comprising five genospecies.</title>
        <authorList>
            <person name="Sugawara M."/>
            <person name="Epstein B."/>
            <person name="Badgley B.D."/>
            <person name="Unno T."/>
            <person name="Xu L."/>
            <person name="Reese J."/>
            <person name="Gyaneshwar P."/>
            <person name="Denny R."/>
            <person name="Mudge J."/>
            <person name="Bharti A.K."/>
            <person name="Farmer A.D."/>
            <person name="May G.D."/>
            <person name="Woodward J.E."/>
            <person name="Medigue C."/>
            <person name="Vallenet D."/>
            <person name="Lajus A."/>
            <person name="Rouy Z."/>
            <person name="Martinez-Vaz B."/>
            <person name="Tiffin P."/>
            <person name="Young N.D."/>
            <person name="Sadowsky M.J."/>
        </authorList>
    </citation>
    <scope>NUCLEOTIDE SEQUENCE [LARGE SCALE GENOMIC DNA]</scope>
    <source>
        <strain evidence="1 2">USDA205</strain>
    </source>
</reference>
<accession>A0A844A8X3</accession>
<proteinExistence type="predicted"/>
<sequence length="72" mass="8237">MGFDGVFSKGHRADRFAKSNVVVGTSHIALLLENFSYFCDLILAAEKFIFHHSEYGRIVKFLRKFGDRIGRV</sequence>